<dbReference type="Proteomes" id="UP001304769">
    <property type="component" value="Unassembled WGS sequence"/>
</dbReference>
<dbReference type="RefSeq" id="WP_323281233.1">
    <property type="nucleotide sequence ID" value="NZ_JAYGGQ010000027.1"/>
</dbReference>
<evidence type="ECO:0000259" key="1">
    <source>
        <dbReference type="Pfam" id="PF07687"/>
    </source>
</evidence>
<dbReference type="NCBIfam" id="TIGR01891">
    <property type="entry name" value="amidohydrolases"/>
    <property type="match status" value="1"/>
</dbReference>
<protein>
    <submittedName>
        <fullName evidence="2">M20 family metallopeptidase</fullName>
    </submittedName>
</protein>
<dbReference type="InterPro" id="IPR036264">
    <property type="entry name" value="Bact_exopeptidase_dim_dom"/>
</dbReference>
<comment type="caution">
    <text evidence="2">The sequence shown here is derived from an EMBL/GenBank/DDBJ whole genome shotgun (WGS) entry which is preliminary data.</text>
</comment>
<dbReference type="InterPro" id="IPR002933">
    <property type="entry name" value="Peptidase_M20"/>
</dbReference>
<accession>A0ABU5TCB9</accession>
<dbReference type="Gene3D" id="3.40.630.10">
    <property type="entry name" value="Zn peptidases"/>
    <property type="match status" value="1"/>
</dbReference>
<dbReference type="EMBL" id="JAYGGQ010000027">
    <property type="protein sequence ID" value="MEA5457321.1"/>
    <property type="molecule type" value="Genomic_DNA"/>
</dbReference>
<name>A0ABU5TCB9_9MICC</name>
<gene>
    <name evidence="2" type="ORF">SPF06_21600</name>
</gene>
<dbReference type="InterPro" id="IPR011650">
    <property type="entry name" value="Peptidase_M20_dimer"/>
</dbReference>
<dbReference type="InterPro" id="IPR017439">
    <property type="entry name" value="Amidohydrolase"/>
</dbReference>
<dbReference type="PANTHER" id="PTHR11014">
    <property type="entry name" value="PEPTIDASE M20 FAMILY MEMBER"/>
    <property type="match status" value="1"/>
</dbReference>
<keyword evidence="3" id="KW-1185">Reference proteome</keyword>
<evidence type="ECO:0000313" key="2">
    <source>
        <dbReference type="EMBL" id="MEA5457321.1"/>
    </source>
</evidence>
<dbReference type="PIRSF" id="PIRSF005962">
    <property type="entry name" value="Pept_M20D_amidohydro"/>
    <property type="match status" value="1"/>
</dbReference>
<feature type="domain" description="Peptidase M20 dimerisation" evidence="1">
    <location>
        <begin position="215"/>
        <end position="304"/>
    </location>
</feature>
<dbReference type="Gene3D" id="3.30.70.360">
    <property type="match status" value="1"/>
</dbReference>
<evidence type="ECO:0000313" key="3">
    <source>
        <dbReference type="Proteomes" id="UP001304769"/>
    </source>
</evidence>
<sequence>MNPVTVPLATPAAPSASSALEEAHGILPDIRELRRLLHRFPELGTHLPRTQAEVLRRLERLEGLEITPGAKLTSVTAVLRGQAPLPERTRRPVVLLRADMDALPITEETGLDFASEVDGVMHACGHDLHTAALYGAARVLHARRHELVADVVFMFQPAEEAYVGVKWMIEEGVLDAAGRRADAAFGLHVQSSQLAKGVFSSRPGALMAGCDELLVRVRGVGGHGSTPFLAKDPVPVAAEMVVAFQTLVTRGYDPFDPVIVTVGRIQAGTAGNIIPECADFNATVRMFSPHHRERLVGDLERLCRGIAHAHGMSVELAWAEPYPVTMADPVENAYAAAVVREILDDSAFIDLEHPHTGSEDFAWVLQEVPGTFLSLGASASSDPATAPSLHSPHATFDESVLPRAVACLAELALRRDPVPQ</sequence>
<proteinExistence type="predicted"/>
<dbReference type="Pfam" id="PF07687">
    <property type="entry name" value="M20_dimer"/>
    <property type="match status" value="1"/>
</dbReference>
<dbReference type="SUPFAM" id="SSF53187">
    <property type="entry name" value="Zn-dependent exopeptidases"/>
    <property type="match status" value="1"/>
</dbReference>
<dbReference type="CDD" id="cd03886">
    <property type="entry name" value="M20_Acy1"/>
    <property type="match status" value="1"/>
</dbReference>
<organism evidence="2 3">
    <name type="scientific">Sinomonas terricola</name>
    <dbReference type="NCBI Taxonomy" id="3110330"/>
    <lineage>
        <taxon>Bacteria</taxon>
        <taxon>Bacillati</taxon>
        <taxon>Actinomycetota</taxon>
        <taxon>Actinomycetes</taxon>
        <taxon>Micrococcales</taxon>
        <taxon>Micrococcaceae</taxon>
        <taxon>Sinomonas</taxon>
    </lineage>
</organism>
<reference evidence="2 3" key="1">
    <citation type="submission" date="2023-12" db="EMBL/GenBank/DDBJ databases">
        <title>Sinomonas terricola sp. nov, isolated from litchi orchard soil in Guangdong, PR China.</title>
        <authorList>
            <person name="Jiaxin W."/>
            <person name="Yang Z."/>
            <person name="Honghui Z."/>
        </authorList>
    </citation>
    <scope>NUCLEOTIDE SEQUENCE [LARGE SCALE GENOMIC DNA]</scope>
    <source>
        <strain evidence="2 3">JGH33</strain>
    </source>
</reference>
<dbReference type="SUPFAM" id="SSF55031">
    <property type="entry name" value="Bacterial exopeptidase dimerisation domain"/>
    <property type="match status" value="1"/>
</dbReference>
<dbReference type="PANTHER" id="PTHR11014:SF63">
    <property type="entry name" value="METALLOPEPTIDASE, PUTATIVE (AFU_ORTHOLOGUE AFUA_6G09600)-RELATED"/>
    <property type="match status" value="1"/>
</dbReference>
<dbReference type="Pfam" id="PF01546">
    <property type="entry name" value="Peptidase_M20"/>
    <property type="match status" value="1"/>
</dbReference>